<name>A0AAJ0C4U9_9PEZI</name>
<evidence type="ECO:0000256" key="1">
    <source>
        <dbReference type="SAM" id="Coils"/>
    </source>
</evidence>
<dbReference type="Proteomes" id="UP001244011">
    <property type="component" value="Unassembled WGS sequence"/>
</dbReference>
<evidence type="ECO:0000313" key="3">
    <source>
        <dbReference type="Proteomes" id="UP001244011"/>
    </source>
</evidence>
<keyword evidence="1" id="KW-0175">Coiled coil</keyword>
<keyword evidence="3" id="KW-1185">Reference proteome</keyword>
<comment type="caution">
    <text evidence="2">The sequence shown here is derived from an EMBL/GenBank/DDBJ whole genome shotgun (WGS) entry which is preliminary data.</text>
</comment>
<sequence>MAAKGRTLAATAATLSQNADPEWWKRSISRQQAQVLREAAGFVLRDAIRFYESGKAAQEGIPCLQRDIGTAREAIDALQQDGMRNKEQLKNILCDFDRRYDLQQAFHVSVLRDVASARGQFDRLSEKHASLERDLAALPDLQYEIGRLRSQVESLNAELGLLKEDYSMLSEKSDAKERAECAGKGLDEVELRRTVAVRGPELSPQPADCITVQSRRLDPERHLDLVNFEDHMVHSVPQNATTAGHSEGSVPVDQDKQVTALLKEAEREYLQKSPKSDTSFIWSFLDRVEDDNLCKHIQTSLTTLVDEKLVKEARPRRGKDKRRVVNISPKLTWHQFTHAMRKIRMTPEA</sequence>
<reference evidence="2" key="1">
    <citation type="submission" date="2023-06" db="EMBL/GenBank/DDBJ databases">
        <title>Genome-scale phylogeny and comparative genomics of the fungal order Sordariales.</title>
        <authorList>
            <consortium name="Lawrence Berkeley National Laboratory"/>
            <person name="Hensen N."/>
            <person name="Bonometti L."/>
            <person name="Westerberg I."/>
            <person name="Brannstrom I.O."/>
            <person name="Guillou S."/>
            <person name="Cros-Aarteil S."/>
            <person name="Calhoun S."/>
            <person name="Haridas S."/>
            <person name="Kuo A."/>
            <person name="Mondo S."/>
            <person name="Pangilinan J."/>
            <person name="Riley R."/>
            <person name="Labutti K."/>
            <person name="Andreopoulos B."/>
            <person name="Lipzen A."/>
            <person name="Chen C."/>
            <person name="Yanf M."/>
            <person name="Daum C."/>
            <person name="Ng V."/>
            <person name="Clum A."/>
            <person name="Steindorff A."/>
            <person name="Ohm R."/>
            <person name="Martin F."/>
            <person name="Silar P."/>
            <person name="Natvig D."/>
            <person name="Lalanne C."/>
            <person name="Gautier V."/>
            <person name="Ament-Velasquez S.L."/>
            <person name="Kruys A."/>
            <person name="Hutchinson M.I."/>
            <person name="Powell A.J."/>
            <person name="Barry K."/>
            <person name="Miller A.N."/>
            <person name="Grigoriev I.V."/>
            <person name="Debuchy R."/>
            <person name="Gladieux P."/>
            <person name="Thoren M.H."/>
            <person name="Johannesson H."/>
        </authorList>
    </citation>
    <scope>NUCLEOTIDE SEQUENCE</scope>
    <source>
        <strain evidence="2">8032-3</strain>
    </source>
</reference>
<evidence type="ECO:0000313" key="2">
    <source>
        <dbReference type="EMBL" id="KAK1769532.1"/>
    </source>
</evidence>
<feature type="coiled-coil region" evidence="1">
    <location>
        <begin position="114"/>
        <end position="172"/>
    </location>
</feature>
<protein>
    <submittedName>
        <fullName evidence="2">Uncharacterized protein</fullName>
    </submittedName>
</protein>
<dbReference type="RefSeq" id="XP_060285745.1">
    <property type="nucleotide sequence ID" value="XM_060429760.1"/>
</dbReference>
<proteinExistence type="predicted"/>
<dbReference type="AlphaFoldDB" id="A0AAJ0C4U9"/>
<accession>A0AAJ0C4U9</accession>
<dbReference type="EMBL" id="MU839002">
    <property type="protein sequence ID" value="KAK1769532.1"/>
    <property type="molecule type" value="Genomic_DNA"/>
</dbReference>
<organism evidence="2 3">
    <name type="scientific">Phialemonium atrogriseum</name>
    <dbReference type="NCBI Taxonomy" id="1093897"/>
    <lineage>
        <taxon>Eukaryota</taxon>
        <taxon>Fungi</taxon>
        <taxon>Dikarya</taxon>
        <taxon>Ascomycota</taxon>
        <taxon>Pezizomycotina</taxon>
        <taxon>Sordariomycetes</taxon>
        <taxon>Sordariomycetidae</taxon>
        <taxon>Cephalothecales</taxon>
        <taxon>Cephalothecaceae</taxon>
        <taxon>Phialemonium</taxon>
    </lineage>
</organism>
<dbReference type="GeneID" id="85312947"/>
<gene>
    <name evidence="2" type="ORF">QBC33DRAFT_556825</name>
</gene>